<dbReference type="AlphaFoldDB" id="A0A6J7EYN0"/>
<dbReference type="PANTHER" id="PTHR40761">
    <property type="entry name" value="CONSERVED INTEGRAL MEMBRANE ALANINE VALINE AND LEUCINE RICH PROTEIN-RELATED"/>
    <property type="match status" value="1"/>
</dbReference>
<feature type="transmembrane region" description="Helical" evidence="1">
    <location>
        <begin position="265"/>
        <end position="286"/>
    </location>
</feature>
<keyword evidence="1" id="KW-0472">Membrane</keyword>
<gene>
    <name evidence="2" type="ORF">UFOPK3376_02352</name>
</gene>
<accession>A0A6J7EYN0</accession>
<feature type="transmembrane region" description="Helical" evidence="1">
    <location>
        <begin position="211"/>
        <end position="232"/>
    </location>
</feature>
<evidence type="ECO:0000313" key="2">
    <source>
        <dbReference type="EMBL" id="CAB4886648.1"/>
    </source>
</evidence>
<feature type="transmembrane region" description="Helical" evidence="1">
    <location>
        <begin position="26"/>
        <end position="47"/>
    </location>
</feature>
<sequence length="310" mass="32200">MTTGHLSAMAGHLWQRFHHHSGAVRLALLFCAVAAVGYGAGAVMQALGARRADAKGDTGIAAMIRQPIFLIGLLTDFGAWVISRFALHTLPLFAVQTMLAGSLAITVLLARIVLNAELHGRDRLAIAATMVGLVIVGISASPEPANDITHRLKVCILVGIPIVIALGTVALKLHKSVVLAVLSGAAFTGSALAARAVHIKDESLGGILSEPLLWAVLIYAVLALGLHATALMRGHVGPVTAAMWATEVLMASVIGAIALNDHMRRGWTIPAIVGISLTVAATVVLARSPAQELDHRTAPAAAHPSVRGRS</sequence>
<dbReference type="EMBL" id="CAFBLP010000072">
    <property type="protein sequence ID" value="CAB4886648.1"/>
    <property type="molecule type" value="Genomic_DNA"/>
</dbReference>
<feature type="transmembrane region" description="Helical" evidence="1">
    <location>
        <begin position="68"/>
        <end position="87"/>
    </location>
</feature>
<evidence type="ECO:0000256" key="1">
    <source>
        <dbReference type="SAM" id="Phobius"/>
    </source>
</evidence>
<feature type="transmembrane region" description="Helical" evidence="1">
    <location>
        <begin position="239"/>
        <end position="259"/>
    </location>
</feature>
<dbReference type="PANTHER" id="PTHR40761:SF1">
    <property type="entry name" value="CONSERVED INTEGRAL MEMBRANE ALANINE VALINE AND LEUCINE RICH PROTEIN-RELATED"/>
    <property type="match status" value="1"/>
</dbReference>
<keyword evidence="1" id="KW-1133">Transmembrane helix</keyword>
<feature type="transmembrane region" description="Helical" evidence="1">
    <location>
        <begin position="124"/>
        <end position="142"/>
    </location>
</feature>
<reference evidence="2" key="1">
    <citation type="submission" date="2020-05" db="EMBL/GenBank/DDBJ databases">
        <authorList>
            <person name="Chiriac C."/>
            <person name="Salcher M."/>
            <person name="Ghai R."/>
            <person name="Kavagutti S V."/>
        </authorList>
    </citation>
    <scope>NUCLEOTIDE SEQUENCE</scope>
</reference>
<feature type="transmembrane region" description="Helical" evidence="1">
    <location>
        <begin position="178"/>
        <end position="199"/>
    </location>
</feature>
<proteinExistence type="predicted"/>
<feature type="transmembrane region" description="Helical" evidence="1">
    <location>
        <begin position="148"/>
        <end position="171"/>
    </location>
</feature>
<keyword evidence="1" id="KW-0812">Transmembrane</keyword>
<organism evidence="2">
    <name type="scientific">freshwater metagenome</name>
    <dbReference type="NCBI Taxonomy" id="449393"/>
    <lineage>
        <taxon>unclassified sequences</taxon>
        <taxon>metagenomes</taxon>
        <taxon>ecological metagenomes</taxon>
    </lineage>
</organism>
<name>A0A6J7EYN0_9ZZZZ</name>
<protein>
    <submittedName>
        <fullName evidence="2">Unannotated protein</fullName>
    </submittedName>
</protein>
<feature type="transmembrane region" description="Helical" evidence="1">
    <location>
        <begin position="93"/>
        <end position="112"/>
    </location>
</feature>